<evidence type="ECO:0000256" key="4">
    <source>
        <dbReference type="ARBA" id="ARBA00022448"/>
    </source>
</evidence>
<organism evidence="16 17">
    <name type="scientific">Puccinia coronata f. sp. avenae</name>
    <dbReference type="NCBI Taxonomy" id="200324"/>
    <lineage>
        <taxon>Eukaryota</taxon>
        <taxon>Fungi</taxon>
        <taxon>Dikarya</taxon>
        <taxon>Basidiomycota</taxon>
        <taxon>Pucciniomycotina</taxon>
        <taxon>Pucciniomycetes</taxon>
        <taxon>Pucciniales</taxon>
        <taxon>Pucciniaceae</taxon>
        <taxon>Puccinia</taxon>
    </lineage>
</organism>
<comment type="caution">
    <text evidence="16">The sequence shown here is derived from an EMBL/GenBank/DDBJ whole genome shotgun (WGS) entry which is preliminary data.</text>
</comment>
<evidence type="ECO:0000256" key="5">
    <source>
        <dbReference type="ARBA" id="ARBA00022679"/>
    </source>
</evidence>
<comment type="subcellular location">
    <subcellularLocation>
        <location evidence="1">Peroxisome membrane</location>
        <topology evidence="1">Multi-pass membrane protein</topology>
    </subcellularLocation>
</comment>
<dbReference type="GO" id="GO:0016567">
    <property type="term" value="P:protein ubiquitination"/>
    <property type="evidence" value="ECO:0007669"/>
    <property type="project" value="UniProtKB-ARBA"/>
</dbReference>
<dbReference type="InterPro" id="IPR025654">
    <property type="entry name" value="PEX2/10"/>
</dbReference>
<evidence type="ECO:0000256" key="6">
    <source>
        <dbReference type="ARBA" id="ARBA00022692"/>
    </source>
</evidence>
<dbReference type="GO" id="GO:0005778">
    <property type="term" value="C:peroxisomal membrane"/>
    <property type="evidence" value="ECO:0007669"/>
    <property type="project" value="UniProtKB-SubCell"/>
</dbReference>
<keyword evidence="8" id="KW-0863">Zinc-finger</keyword>
<keyword evidence="13" id="KW-0472">Membrane</keyword>
<evidence type="ECO:0000313" key="17">
    <source>
        <dbReference type="Proteomes" id="UP000235392"/>
    </source>
</evidence>
<proteinExistence type="inferred from homology"/>
<dbReference type="PANTHER" id="PTHR23350:SF4">
    <property type="entry name" value="PEROXISOME BIOGENESIS FACTOR 2"/>
    <property type="match status" value="1"/>
</dbReference>
<keyword evidence="4" id="KW-0813">Transport</keyword>
<keyword evidence="10" id="KW-0862">Zinc</keyword>
<comment type="similarity">
    <text evidence="3">Belongs to the pex2/pex10/pex12 family.</text>
</comment>
<evidence type="ECO:0000256" key="8">
    <source>
        <dbReference type="ARBA" id="ARBA00022771"/>
    </source>
</evidence>
<dbReference type="PANTHER" id="PTHR23350">
    <property type="entry name" value="PEROXISOME ASSEMBLY PROTEIN 10"/>
    <property type="match status" value="1"/>
</dbReference>
<reference evidence="16 17" key="1">
    <citation type="submission" date="2017-11" db="EMBL/GenBank/DDBJ databases">
        <title>De novo assembly and phasing of dikaryotic genomes from two isolates of Puccinia coronata f. sp. avenae, the causal agent of oat crown rust.</title>
        <authorList>
            <person name="Miller M.E."/>
            <person name="Zhang Y."/>
            <person name="Omidvar V."/>
            <person name="Sperschneider J."/>
            <person name="Schwessinger B."/>
            <person name="Raley C."/>
            <person name="Palmer J.M."/>
            <person name="Garnica D."/>
            <person name="Upadhyaya N."/>
            <person name="Rathjen J."/>
            <person name="Taylor J.M."/>
            <person name="Park R.F."/>
            <person name="Dodds P.N."/>
            <person name="Hirsch C.D."/>
            <person name="Kianian S.F."/>
            <person name="Figueroa M."/>
        </authorList>
    </citation>
    <scope>NUCLEOTIDE SEQUENCE [LARGE SCALE GENOMIC DNA]</scope>
    <source>
        <strain evidence="16">12SD80</strain>
    </source>
</reference>
<dbReference type="InterPro" id="IPR006845">
    <property type="entry name" value="Pex_N"/>
</dbReference>
<evidence type="ECO:0000256" key="11">
    <source>
        <dbReference type="ARBA" id="ARBA00022927"/>
    </source>
</evidence>
<evidence type="ECO:0000256" key="2">
    <source>
        <dbReference type="ARBA" id="ARBA00004906"/>
    </source>
</evidence>
<evidence type="ECO:0000256" key="1">
    <source>
        <dbReference type="ARBA" id="ARBA00004585"/>
    </source>
</evidence>
<evidence type="ECO:0000256" key="10">
    <source>
        <dbReference type="ARBA" id="ARBA00022833"/>
    </source>
</evidence>
<keyword evidence="6" id="KW-0812">Transmembrane</keyword>
<dbReference type="GO" id="GO:0016740">
    <property type="term" value="F:transferase activity"/>
    <property type="evidence" value="ECO:0007669"/>
    <property type="project" value="UniProtKB-KW"/>
</dbReference>
<keyword evidence="12" id="KW-1133">Transmembrane helix</keyword>
<keyword evidence="11" id="KW-0653">Protein transport</keyword>
<dbReference type="AlphaFoldDB" id="A0A2N5VE40"/>
<evidence type="ECO:0000256" key="7">
    <source>
        <dbReference type="ARBA" id="ARBA00022723"/>
    </source>
</evidence>
<keyword evidence="14" id="KW-0576">Peroxisome</keyword>
<accession>A0A2N5VE40</accession>
<dbReference type="GO" id="GO:0008270">
    <property type="term" value="F:zinc ion binding"/>
    <property type="evidence" value="ECO:0007669"/>
    <property type="project" value="UniProtKB-KW"/>
</dbReference>
<keyword evidence="9" id="KW-0833">Ubl conjugation pathway</keyword>
<feature type="domain" description="Pex N-terminal" evidence="15">
    <location>
        <begin position="46"/>
        <end position="235"/>
    </location>
</feature>
<dbReference type="Pfam" id="PF04757">
    <property type="entry name" value="Pex2_Pex12"/>
    <property type="match status" value="1"/>
</dbReference>
<gene>
    <name evidence="16" type="ORF">PCASD_03306</name>
</gene>
<evidence type="ECO:0000256" key="14">
    <source>
        <dbReference type="ARBA" id="ARBA00023140"/>
    </source>
</evidence>
<evidence type="ECO:0000256" key="13">
    <source>
        <dbReference type="ARBA" id="ARBA00023136"/>
    </source>
</evidence>
<comment type="pathway">
    <text evidence="2">Protein modification; protein ubiquitination.</text>
</comment>
<name>A0A2N5VE40_9BASI</name>
<sequence>MTSRSRGAGRDGRRVNQLDSQMIDGELEDTLLEPMLSSLDGVVEDAWKERIALALKLTLLFCSLRASLPAAGRSSYGARLENLKWVHAATGNNISNKQVLLYTLLSILPSYFHAKARDGMLSLGWADEPSSGHWRTSLSERHRRRTCWEMAERVDLLLRFAQVVNLLIFLHRGGARTLVERALRIRLVPASRELQRAVPFEFLSRQIVWQALTDFILFLLPLVDLRRLRVRLKSIKQRVRTGLVGTGRASEEEATERALEKRKKARVARGECAICVDRKIARVAGGIPDPAEPALVQSSSASASASSTRNPSDTALKLPYQADCCGARYCFACLLPDIIRWRELHLNRPWVCWACLRQPARLHRWDGSHSAPN</sequence>
<dbReference type="EMBL" id="PGCI01000025">
    <property type="protein sequence ID" value="PLW48186.1"/>
    <property type="molecule type" value="Genomic_DNA"/>
</dbReference>
<protein>
    <recommendedName>
        <fullName evidence="15">Pex N-terminal domain-containing protein</fullName>
    </recommendedName>
</protein>
<evidence type="ECO:0000256" key="3">
    <source>
        <dbReference type="ARBA" id="ARBA00008704"/>
    </source>
</evidence>
<dbReference type="Proteomes" id="UP000235392">
    <property type="component" value="Unassembled WGS sequence"/>
</dbReference>
<evidence type="ECO:0000259" key="15">
    <source>
        <dbReference type="Pfam" id="PF04757"/>
    </source>
</evidence>
<evidence type="ECO:0000313" key="16">
    <source>
        <dbReference type="EMBL" id="PLW48186.1"/>
    </source>
</evidence>
<evidence type="ECO:0000256" key="9">
    <source>
        <dbReference type="ARBA" id="ARBA00022786"/>
    </source>
</evidence>
<keyword evidence="7" id="KW-0479">Metal-binding</keyword>
<dbReference type="GO" id="GO:0016562">
    <property type="term" value="P:protein import into peroxisome matrix, receptor recycling"/>
    <property type="evidence" value="ECO:0007669"/>
    <property type="project" value="UniProtKB-ARBA"/>
</dbReference>
<keyword evidence="5" id="KW-0808">Transferase</keyword>
<evidence type="ECO:0000256" key="12">
    <source>
        <dbReference type="ARBA" id="ARBA00022989"/>
    </source>
</evidence>